<dbReference type="KEGG" id="vde:111250060"/>
<keyword evidence="2" id="KW-0812">Transmembrane</keyword>
<feature type="transmembrane region" description="Helical" evidence="2">
    <location>
        <begin position="139"/>
        <end position="165"/>
    </location>
</feature>
<evidence type="ECO:0000256" key="1">
    <source>
        <dbReference type="SAM" id="MobiDB-lite"/>
    </source>
</evidence>
<accession>A0A7M7MGK8</accession>
<dbReference type="Proteomes" id="UP000594260">
    <property type="component" value="Unplaced"/>
</dbReference>
<dbReference type="RefSeq" id="XP_022660417.1">
    <property type="nucleotide sequence ID" value="XM_022804682.1"/>
</dbReference>
<feature type="transmembrane region" description="Helical" evidence="2">
    <location>
        <begin position="58"/>
        <end position="82"/>
    </location>
</feature>
<dbReference type="OrthoDB" id="6425309at2759"/>
<dbReference type="InParanoid" id="A0A7M7MGK8"/>
<dbReference type="RefSeq" id="XP_022660418.1">
    <property type="nucleotide sequence ID" value="XM_022804683.1"/>
</dbReference>
<dbReference type="EnsemblMetazoa" id="XM_022804683">
    <property type="protein sequence ID" value="XP_022660418"/>
    <property type="gene ID" value="LOC111250060"/>
</dbReference>
<dbReference type="RefSeq" id="XP_022660419.1">
    <property type="nucleotide sequence ID" value="XM_022804684.1"/>
</dbReference>
<keyword evidence="2" id="KW-0472">Membrane</keyword>
<protein>
    <submittedName>
        <fullName evidence="3">Uncharacterized protein</fullName>
    </submittedName>
</protein>
<evidence type="ECO:0000256" key="2">
    <source>
        <dbReference type="SAM" id="Phobius"/>
    </source>
</evidence>
<proteinExistence type="predicted"/>
<sequence>MLSRRVAQGRWTACFSLAVFQTLVGIAVGSLAVAHMVMASLFQGGHTPHVDACHDSTIAAALQGITLVVAGSLGVWAYASFLAPLPPPGTIKDAPSRRRQPRLALVASHVLFSAVVAFVGYNAAASHGCFALGKGGEKAIFGIVVARVVLSYLCHIVGGLCAGLAMPDLCRAVLKGHQQHNLAQAGSGGGGGDDDDARTGGPQHANVQRIVERMNSQTAFVTTESTSNSQGSKSKFQKQQMLTVITLPDMADGSTIYAVPQDQYVVQQQDGSISIPAATAMPNIAQSTGVTSISLCNSNIREEQPTEVNVTTLAEDAKLVL</sequence>
<keyword evidence="4" id="KW-1185">Reference proteome</keyword>
<keyword evidence="2" id="KW-1133">Transmembrane helix</keyword>
<feature type="transmembrane region" description="Helical" evidence="2">
    <location>
        <begin position="12"/>
        <end position="38"/>
    </location>
</feature>
<evidence type="ECO:0000313" key="3">
    <source>
        <dbReference type="EnsemblMetazoa" id="XP_022660417"/>
    </source>
</evidence>
<dbReference type="EnsemblMetazoa" id="XM_022804682">
    <property type="protein sequence ID" value="XP_022660417"/>
    <property type="gene ID" value="LOC111250060"/>
</dbReference>
<evidence type="ECO:0000313" key="4">
    <source>
        <dbReference type="Proteomes" id="UP000594260"/>
    </source>
</evidence>
<organism evidence="3 4">
    <name type="scientific">Varroa destructor</name>
    <name type="common">Honeybee mite</name>
    <dbReference type="NCBI Taxonomy" id="109461"/>
    <lineage>
        <taxon>Eukaryota</taxon>
        <taxon>Metazoa</taxon>
        <taxon>Ecdysozoa</taxon>
        <taxon>Arthropoda</taxon>
        <taxon>Chelicerata</taxon>
        <taxon>Arachnida</taxon>
        <taxon>Acari</taxon>
        <taxon>Parasitiformes</taxon>
        <taxon>Mesostigmata</taxon>
        <taxon>Gamasina</taxon>
        <taxon>Dermanyssoidea</taxon>
        <taxon>Varroidae</taxon>
        <taxon>Varroa</taxon>
    </lineage>
</organism>
<feature type="region of interest" description="Disordered" evidence="1">
    <location>
        <begin position="183"/>
        <end position="202"/>
    </location>
</feature>
<dbReference type="GeneID" id="111250060"/>
<feature type="transmembrane region" description="Helical" evidence="2">
    <location>
        <begin position="103"/>
        <end position="124"/>
    </location>
</feature>
<reference evidence="3" key="1">
    <citation type="submission" date="2021-01" db="UniProtKB">
        <authorList>
            <consortium name="EnsemblMetazoa"/>
        </authorList>
    </citation>
    <scope>IDENTIFICATION</scope>
</reference>
<dbReference type="AlphaFoldDB" id="A0A7M7MGK8"/>
<dbReference type="EnsemblMetazoa" id="XM_022804684">
    <property type="protein sequence ID" value="XP_022660419"/>
    <property type="gene ID" value="LOC111250060"/>
</dbReference>
<name>A0A7M7MGK8_VARDE</name>